<evidence type="ECO:0000313" key="4">
    <source>
        <dbReference type="Proteomes" id="UP000276133"/>
    </source>
</evidence>
<gene>
    <name evidence="3" type="ORF">BpHYR1_022087</name>
</gene>
<dbReference type="InterPro" id="IPR037667">
    <property type="entry name" value="FMC1_homologue"/>
</dbReference>
<dbReference type="PANTHER" id="PTHR31716:SF1">
    <property type="entry name" value="PROTEIN FMC1 HOMOLOG"/>
    <property type="match status" value="1"/>
</dbReference>
<comment type="similarity">
    <text evidence="1">Belongs to the FMC1 family.</text>
</comment>
<sequence length="111" mass="13020">MQSQRSRALDLYKKLYRNLRMASMRKGEESYVDILRSEFRQHSVSDSKYCMQKNEMMFMARTLSTYLTSTKQTLQLYAKYCRGERSIEEAANIVGLRLPKQYQGPSTAAKK</sequence>
<evidence type="ECO:0000313" key="3">
    <source>
        <dbReference type="EMBL" id="RNA39660.1"/>
    </source>
</evidence>
<dbReference type="PANTHER" id="PTHR31716">
    <property type="entry name" value="PROTEIN FMC1 HOMOLOG"/>
    <property type="match status" value="1"/>
</dbReference>
<protein>
    <recommendedName>
        <fullName evidence="2">Protein FMC1 homolog</fullName>
    </recommendedName>
</protein>
<name>A0A3M7SVQ8_BRAPC</name>
<dbReference type="OrthoDB" id="551431at2759"/>
<dbReference type="GO" id="GO:0005739">
    <property type="term" value="C:mitochondrion"/>
    <property type="evidence" value="ECO:0007669"/>
    <property type="project" value="TreeGrafter"/>
</dbReference>
<dbReference type="Proteomes" id="UP000276133">
    <property type="component" value="Unassembled WGS sequence"/>
</dbReference>
<evidence type="ECO:0000256" key="2">
    <source>
        <dbReference type="ARBA" id="ARBA00013846"/>
    </source>
</evidence>
<organism evidence="3 4">
    <name type="scientific">Brachionus plicatilis</name>
    <name type="common">Marine rotifer</name>
    <name type="synonym">Brachionus muelleri</name>
    <dbReference type="NCBI Taxonomy" id="10195"/>
    <lineage>
        <taxon>Eukaryota</taxon>
        <taxon>Metazoa</taxon>
        <taxon>Spiralia</taxon>
        <taxon>Gnathifera</taxon>
        <taxon>Rotifera</taxon>
        <taxon>Eurotatoria</taxon>
        <taxon>Monogononta</taxon>
        <taxon>Pseudotrocha</taxon>
        <taxon>Ploima</taxon>
        <taxon>Brachionidae</taxon>
        <taxon>Brachionus</taxon>
    </lineage>
</organism>
<dbReference type="STRING" id="10195.A0A3M7SVQ8"/>
<reference evidence="3 4" key="1">
    <citation type="journal article" date="2018" name="Sci. Rep.">
        <title>Genomic signatures of local adaptation to the degree of environmental predictability in rotifers.</title>
        <authorList>
            <person name="Franch-Gras L."/>
            <person name="Hahn C."/>
            <person name="Garcia-Roger E.M."/>
            <person name="Carmona M.J."/>
            <person name="Serra M."/>
            <person name="Gomez A."/>
        </authorList>
    </citation>
    <scope>NUCLEOTIDE SEQUENCE [LARGE SCALE GENOMIC DNA]</scope>
    <source>
        <strain evidence="3">HYR1</strain>
    </source>
</reference>
<evidence type="ECO:0000256" key="1">
    <source>
        <dbReference type="ARBA" id="ARBA00009058"/>
    </source>
</evidence>
<accession>A0A3M7SVQ8</accession>
<comment type="caution">
    <text evidence="3">The sequence shown here is derived from an EMBL/GenBank/DDBJ whole genome shotgun (WGS) entry which is preliminary data.</text>
</comment>
<dbReference type="AlphaFoldDB" id="A0A3M7SVQ8"/>
<proteinExistence type="inferred from homology"/>
<keyword evidence="4" id="KW-1185">Reference proteome</keyword>
<dbReference type="EMBL" id="REGN01000719">
    <property type="protein sequence ID" value="RNA39660.1"/>
    <property type="molecule type" value="Genomic_DNA"/>
</dbReference>